<protein>
    <submittedName>
        <fullName evidence="1">Uncharacterized protein</fullName>
    </submittedName>
</protein>
<name>A0A919H651_9ACTN</name>
<reference evidence="1" key="1">
    <citation type="submission" date="2020-09" db="EMBL/GenBank/DDBJ databases">
        <title>Whole genome shotgun sequence of Streptomyces xanthophaeus NBRC 12829.</title>
        <authorList>
            <person name="Komaki H."/>
            <person name="Tamura T."/>
        </authorList>
    </citation>
    <scope>NUCLEOTIDE SEQUENCE</scope>
    <source>
        <strain evidence="1">NBRC 12829</strain>
    </source>
</reference>
<comment type="caution">
    <text evidence="1">The sequence shown here is derived from an EMBL/GenBank/DDBJ whole genome shotgun (WGS) entry which is preliminary data.</text>
</comment>
<dbReference type="Proteomes" id="UP000600026">
    <property type="component" value="Unassembled WGS sequence"/>
</dbReference>
<gene>
    <name evidence="1" type="ORF">Sxan_77690</name>
</gene>
<dbReference type="EMBL" id="BNEE01000011">
    <property type="protein sequence ID" value="GHI90405.1"/>
    <property type="molecule type" value="Genomic_DNA"/>
</dbReference>
<organism evidence="1 2">
    <name type="scientific">Streptomyces xanthophaeus</name>
    <dbReference type="NCBI Taxonomy" id="67385"/>
    <lineage>
        <taxon>Bacteria</taxon>
        <taxon>Bacillati</taxon>
        <taxon>Actinomycetota</taxon>
        <taxon>Actinomycetes</taxon>
        <taxon>Kitasatosporales</taxon>
        <taxon>Streptomycetaceae</taxon>
        <taxon>Streptomyces</taxon>
    </lineage>
</organism>
<dbReference type="AlphaFoldDB" id="A0A919H651"/>
<accession>A0A919H651</accession>
<evidence type="ECO:0000313" key="2">
    <source>
        <dbReference type="Proteomes" id="UP000600026"/>
    </source>
</evidence>
<proteinExistence type="predicted"/>
<sequence length="102" mass="10694">MRAGEVAEGAGDLQHPLQHRRTPLQVQAYARGVRAPAGHQQGRQSAGVDVGHARAVHVQMTQPARPGEDFGDGVQEAVGVLVVEVAVQLDARGAGRFRAGEA</sequence>
<evidence type="ECO:0000313" key="1">
    <source>
        <dbReference type="EMBL" id="GHI90405.1"/>
    </source>
</evidence>
<keyword evidence="2" id="KW-1185">Reference proteome</keyword>